<evidence type="ECO:0000313" key="1">
    <source>
        <dbReference type="EMBL" id="SMR01059.1"/>
    </source>
</evidence>
<keyword evidence="3" id="KW-1185">Reference proteome</keyword>
<protein>
    <submittedName>
        <fullName evidence="2">Uncharacterized protein</fullName>
    </submittedName>
</protein>
<dbReference type="AlphaFoldDB" id="A0A1Y6HDB2"/>
<dbReference type="Proteomes" id="UP000195877">
    <property type="component" value="Chromosome 1"/>
</dbReference>
<accession>A0A1Y6HDB2</accession>
<evidence type="ECO:0000313" key="4">
    <source>
        <dbReference type="Proteomes" id="UP000195953"/>
    </source>
</evidence>
<dbReference type="Proteomes" id="UP000195953">
    <property type="component" value="Chromosome 1"/>
</dbReference>
<dbReference type="EMBL" id="LT853885">
    <property type="protein sequence ID" value="SMR01495.1"/>
    <property type="molecule type" value="Genomic_DNA"/>
</dbReference>
<dbReference type="RefSeq" id="WP_002809178.1">
    <property type="nucleotide sequence ID" value="NZ_CP016830.1"/>
</dbReference>
<organism evidence="2 4">
    <name type="scientific">Xanthomonas fragariae</name>
    <dbReference type="NCBI Taxonomy" id="48664"/>
    <lineage>
        <taxon>Bacteria</taxon>
        <taxon>Pseudomonadati</taxon>
        <taxon>Pseudomonadota</taxon>
        <taxon>Gammaproteobacteria</taxon>
        <taxon>Lysobacterales</taxon>
        <taxon>Lysobacteraceae</taxon>
        <taxon>Xanthomonas</taxon>
    </lineage>
</organism>
<dbReference type="EMBL" id="LT853882">
    <property type="protein sequence ID" value="SMR01059.1"/>
    <property type="molecule type" value="Genomic_DNA"/>
</dbReference>
<dbReference type="GeneID" id="61896097"/>
<sequence>MSLEFKTAMIYGNLSSDSASEQYPEVTACADCIEKDSKRAEDQEIVQITGDYDSSYGEECHFCDTPAEPD</sequence>
<gene>
    <name evidence="2" type="ORF">PD5205_00173</name>
    <name evidence="1" type="ORF">PD885_03840</name>
</gene>
<proteinExistence type="predicted"/>
<reference evidence="2 4" key="2">
    <citation type="submission" date="2017-05" db="EMBL/GenBank/DDBJ databases">
        <authorList>
            <person name="Song R."/>
            <person name="Chenine A.L."/>
            <person name="Ruprecht R.M."/>
        </authorList>
    </citation>
    <scope>NUCLEOTIDE SEQUENCE [LARGE SCALE GENOMIC DNA]</scope>
    <source>
        <strain evidence="2">PD5205</strain>
    </source>
</reference>
<evidence type="ECO:0000313" key="2">
    <source>
        <dbReference type="EMBL" id="SMR01495.1"/>
    </source>
</evidence>
<name>A0A1Y6HDB2_9XANT</name>
<reference evidence="1 3" key="1">
    <citation type="submission" date="2017-05" db="EMBL/GenBank/DDBJ databases">
        <authorList>
            <person name="Blom J."/>
        </authorList>
    </citation>
    <scope>NUCLEOTIDE SEQUENCE [LARGE SCALE GENOMIC DNA]</scope>
    <source>
        <strain evidence="1">PD885</strain>
    </source>
</reference>
<evidence type="ECO:0000313" key="3">
    <source>
        <dbReference type="Proteomes" id="UP000195877"/>
    </source>
</evidence>